<comment type="caution">
    <text evidence="1">The sequence shown here is derived from an EMBL/GenBank/DDBJ whole genome shotgun (WGS) entry which is preliminary data.</text>
</comment>
<dbReference type="AlphaFoldDB" id="A0A9D1FKI9"/>
<gene>
    <name evidence="1" type="ORF">IAB51_01980</name>
</gene>
<protein>
    <submittedName>
        <fullName evidence="1">Uncharacterized protein</fullName>
    </submittedName>
</protein>
<accession>A0A9D1FKI9</accession>
<evidence type="ECO:0000313" key="2">
    <source>
        <dbReference type="Proteomes" id="UP000824002"/>
    </source>
</evidence>
<reference evidence="1" key="2">
    <citation type="journal article" date="2021" name="PeerJ">
        <title>Extensive microbial diversity within the chicken gut microbiome revealed by metagenomics and culture.</title>
        <authorList>
            <person name="Gilroy R."/>
            <person name="Ravi A."/>
            <person name="Getino M."/>
            <person name="Pursley I."/>
            <person name="Horton D.L."/>
            <person name="Alikhan N.F."/>
            <person name="Baker D."/>
            <person name="Gharbi K."/>
            <person name="Hall N."/>
            <person name="Watson M."/>
            <person name="Adriaenssens E.M."/>
            <person name="Foster-Nyarko E."/>
            <person name="Jarju S."/>
            <person name="Secka A."/>
            <person name="Antonio M."/>
            <person name="Oren A."/>
            <person name="Chaudhuri R.R."/>
            <person name="La Ragione R."/>
            <person name="Hildebrand F."/>
            <person name="Pallen M.J."/>
        </authorList>
    </citation>
    <scope>NUCLEOTIDE SEQUENCE</scope>
    <source>
        <strain evidence="1">CHK199-13235</strain>
    </source>
</reference>
<dbReference type="EMBL" id="DVJP01000018">
    <property type="protein sequence ID" value="HIS75556.1"/>
    <property type="molecule type" value="Genomic_DNA"/>
</dbReference>
<dbReference type="Proteomes" id="UP000824002">
    <property type="component" value="Unassembled WGS sequence"/>
</dbReference>
<sequence>MEQVILWIAIGAVALAVAWAAFSYRYFYKHQHFVCPKCGHSFKPPVKQMVFSVNAVSGKIIRCPSCGEKEYMEPVRDE</sequence>
<reference evidence="1" key="1">
    <citation type="submission" date="2020-10" db="EMBL/GenBank/DDBJ databases">
        <authorList>
            <person name="Gilroy R."/>
        </authorList>
    </citation>
    <scope>NUCLEOTIDE SEQUENCE</scope>
    <source>
        <strain evidence="1">CHK199-13235</strain>
    </source>
</reference>
<name>A0A9D1FKI9_9FIRM</name>
<evidence type="ECO:0000313" key="1">
    <source>
        <dbReference type="EMBL" id="HIS75556.1"/>
    </source>
</evidence>
<proteinExistence type="predicted"/>
<organism evidence="1 2">
    <name type="scientific">Candidatus Merdivicinus excrementipullorum</name>
    <dbReference type="NCBI Taxonomy" id="2840867"/>
    <lineage>
        <taxon>Bacteria</taxon>
        <taxon>Bacillati</taxon>
        <taxon>Bacillota</taxon>
        <taxon>Clostridia</taxon>
        <taxon>Eubacteriales</taxon>
        <taxon>Oscillospiraceae</taxon>
        <taxon>Oscillospiraceae incertae sedis</taxon>
        <taxon>Candidatus Merdivicinus</taxon>
    </lineage>
</organism>